<gene>
    <name evidence="1" type="ORF">A3864_14365</name>
</gene>
<evidence type="ECO:0000313" key="1">
    <source>
        <dbReference type="EMBL" id="RAS76061.1"/>
    </source>
</evidence>
<dbReference type="PANTHER" id="PTHR40034">
    <property type="entry name" value="BSL5891 PROTEIN"/>
    <property type="match status" value="1"/>
</dbReference>
<accession>A0A3N6B235</accession>
<protein>
    <submittedName>
        <fullName evidence="1">Uncharacterized protein</fullName>
    </submittedName>
</protein>
<dbReference type="Pfam" id="PF11755">
    <property type="entry name" value="DUF3311"/>
    <property type="match status" value="1"/>
</dbReference>
<sequence>MKGIHFLSMLPFIGMLGFLPLVNQVEPYVLGMPFIMFWVVLWAMLTSVTMAIVFRFDPANKEDTE</sequence>
<evidence type="ECO:0000313" key="2">
    <source>
        <dbReference type="Proteomes" id="UP000250174"/>
    </source>
</evidence>
<reference evidence="1 2" key="1">
    <citation type="submission" date="2016-03" db="EMBL/GenBank/DDBJ databases">
        <title>Comparison of Bacillus endophyticus and B. anthracis characteristics using whole genome sequence analysis and microbiological techniques.</title>
        <authorList>
            <person name="Lekota K.E."/>
            <person name="Mafofo J."/>
            <person name="Rees J."/>
            <person name="Muchadeyi F.C."/>
            <person name="Madoroba E."/>
            <person name="Van Heerden H."/>
        </authorList>
    </citation>
    <scope>NUCLEOTIDE SEQUENCE [LARGE SCALE GENOMIC DNA]</scope>
    <source>
        <strain evidence="1 2">3631_10C</strain>
    </source>
</reference>
<proteinExistence type="predicted"/>
<dbReference type="AlphaFoldDB" id="A0A3N6B235"/>
<dbReference type="RefSeq" id="WP_111924748.1">
    <property type="nucleotide sequence ID" value="NZ_JAMAYK010000001.1"/>
</dbReference>
<dbReference type="InterPro" id="IPR021741">
    <property type="entry name" value="DUF3311"/>
</dbReference>
<dbReference type="Proteomes" id="UP000250174">
    <property type="component" value="Unassembled WGS sequence"/>
</dbReference>
<comment type="caution">
    <text evidence="1">The sequence shown here is derived from an EMBL/GenBank/DDBJ whole genome shotgun (WGS) entry which is preliminary data.</text>
</comment>
<dbReference type="EMBL" id="LVYK01000031">
    <property type="protein sequence ID" value="RAS76061.1"/>
    <property type="molecule type" value="Genomic_DNA"/>
</dbReference>
<name>A0A3N6B235_9BACI</name>
<organism evidence="1 2">
    <name type="scientific">Priestia endophytica</name>
    <dbReference type="NCBI Taxonomy" id="135735"/>
    <lineage>
        <taxon>Bacteria</taxon>
        <taxon>Bacillati</taxon>
        <taxon>Bacillota</taxon>
        <taxon>Bacilli</taxon>
        <taxon>Bacillales</taxon>
        <taxon>Bacillaceae</taxon>
        <taxon>Priestia</taxon>
    </lineage>
</organism>
<dbReference type="PANTHER" id="PTHR40034:SF1">
    <property type="entry name" value="BSL5891 PROTEIN"/>
    <property type="match status" value="1"/>
</dbReference>